<keyword evidence="2" id="KW-1185">Reference proteome</keyword>
<dbReference type="AlphaFoldDB" id="A0A927F1T8"/>
<evidence type="ECO:0000313" key="2">
    <source>
        <dbReference type="Proteomes" id="UP000632289"/>
    </source>
</evidence>
<evidence type="ECO:0000313" key="1">
    <source>
        <dbReference type="EMBL" id="MBD3933132.1"/>
    </source>
</evidence>
<sequence>MKRRRGWAAIGNTGTAWWGDCPRWADAQRAAGLTVTTVVIIGRRWPCTFCRLHLTH</sequence>
<dbReference type="Proteomes" id="UP000632289">
    <property type="component" value="Unassembled WGS sequence"/>
</dbReference>
<comment type="caution">
    <text evidence="1">The sequence shown here is derived from an EMBL/GenBank/DDBJ whole genome shotgun (WGS) entry which is preliminary data.</text>
</comment>
<accession>A0A927F1T8</accession>
<gene>
    <name evidence="1" type="ORF">IF129_16435</name>
</gene>
<protein>
    <submittedName>
        <fullName evidence="1">Uncharacterized protein</fullName>
    </submittedName>
</protein>
<dbReference type="EMBL" id="JACXYU010000008">
    <property type="protein sequence ID" value="MBD3933132.1"/>
    <property type="molecule type" value="Genomic_DNA"/>
</dbReference>
<proteinExistence type="predicted"/>
<name>A0A927F1T8_9ACTN</name>
<dbReference type="RefSeq" id="WP_191210428.1">
    <property type="nucleotide sequence ID" value="NZ_BAABKL010000003.1"/>
</dbReference>
<reference evidence="1" key="1">
    <citation type="submission" date="2020-09" db="EMBL/GenBank/DDBJ databases">
        <title>Secondary metabolite and genome analysis of marine Streptomyces chumphonensis KK1-2T.</title>
        <authorList>
            <person name="Phongsopitanun W."/>
            <person name="Kanchanasin P."/>
            <person name="Pittayakhajonwut P."/>
            <person name="Suwanborirux K."/>
            <person name="Tanasupawat S."/>
        </authorList>
    </citation>
    <scope>NUCLEOTIDE SEQUENCE</scope>
    <source>
        <strain evidence="1">KK1-2</strain>
    </source>
</reference>
<organism evidence="1 2">
    <name type="scientific">Streptomyces chumphonensis</name>
    <dbReference type="NCBI Taxonomy" id="1214925"/>
    <lineage>
        <taxon>Bacteria</taxon>
        <taxon>Bacillati</taxon>
        <taxon>Actinomycetota</taxon>
        <taxon>Actinomycetes</taxon>
        <taxon>Kitasatosporales</taxon>
        <taxon>Streptomycetaceae</taxon>
        <taxon>Streptomyces</taxon>
    </lineage>
</organism>